<organism evidence="2 3">
    <name type="scientific">Cudoniella acicularis</name>
    <dbReference type="NCBI Taxonomy" id="354080"/>
    <lineage>
        <taxon>Eukaryota</taxon>
        <taxon>Fungi</taxon>
        <taxon>Dikarya</taxon>
        <taxon>Ascomycota</taxon>
        <taxon>Pezizomycotina</taxon>
        <taxon>Leotiomycetes</taxon>
        <taxon>Helotiales</taxon>
        <taxon>Tricladiaceae</taxon>
        <taxon>Cudoniella</taxon>
    </lineage>
</organism>
<feature type="domain" description="Heterokaryon incompatibility" evidence="1">
    <location>
        <begin position="121"/>
        <end position="223"/>
    </location>
</feature>
<proteinExistence type="predicted"/>
<gene>
    <name evidence="2" type="ORF">G7Y89_g5007</name>
</gene>
<dbReference type="EMBL" id="JAAMPI010000288">
    <property type="protein sequence ID" value="KAF4633114.1"/>
    <property type="molecule type" value="Genomic_DNA"/>
</dbReference>
<dbReference type="PANTHER" id="PTHR33112">
    <property type="entry name" value="DOMAIN PROTEIN, PUTATIVE-RELATED"/>
    <property type="match status" value="1"/>
</dbReference>
<evidence type="ECO:0000313" key="3">
    <source>
        <dbReference type="Proteomes" id="UP000566819"/>
    </source>
</evidence>
<dbReference type="AlphaFoldDB" id="A0A8H4RQI2"/>
<evidence type="ECO:0000313" key="2">
    <source>
        <dbReference type="EMBL" id="KAF4633114.1"/>
    </source>
</evidence>
<comment type="caution">
    <text evidence="2">The sequence shown here is derived from an EMBL/GenBank/DDBJ whole genome shotgun (WGS) entry which is preliminary data.</text>
</comment>
<reference evidence="2 3" key="1">
    <citation type="submission" date="2020-03" db="EMBL/GenBank/DDBJ databases">
        <title>Draft Genome Sequence of Cudoniella acicularis.</title>
        <authorList>
            <person name="Buettner E."/>
            <person name="Kellner H."/>
        </authorList>
    </citation>
    <scope>NUCLEOTIDE SEQUENCE [LARGE SCALE GENOMIC DNA]</scope>
    <source>
        <strain evidence="2 3">DSM 108380</strain>
    </source>
</reference>
<name>A0A8H4RQI2_9HELO</name>
<dbReference type="Proteomes" id="UP000566819">
    <property type="component" value="Unassembled WGS sequence"/>
</dbReference>
<protein>
    <recommendedName>
        <fullName evidence="1">Heterokaryon incompatibility domain-containing protein</fullName>
    </recommendedName>
</protein>
<accession>A0A8H4RQI2</accession>
<dbReference type="OrthoDB" id="3560191at2759"/>
<sequence>MFLLLRFSYVPPKATNEKYEKTEEAPYPYPARYCFRENGRGYTISYEIYGKGFERAQWINNGGISRSFTIASSLDIQPLLPGPKTLLCTDLDSSMMFASQWLKQCNENHKDCQGNTENTFLPARLVDIDSLFICQDDTDDWLHESSRMADVYENSHCNISATAAKDGSVGCFFPRDEKLIAPLKIDASWTTLSAGAYYVIDDGLWVREVDNAPLNMRAWVFQERFLCPRNLSFGGNRMFWECQGLRASESFPGGLPKSMSSATFKVSNPAALRELYKPGPKKTQGTENVDAMKVWLLLITGAQMPVRKGSDFSDEKKEGVVLQAYRQWTHLISAYTAAKLTYDSDLLIALFGVANWMKRSLFKDTYLAGLWKDHIVNQLLWMTYKNLKKSYPEAYQAPSWSWASVNGKIAFRDILETDEKTTLA</sequence>
<dbReference type="Pfam" id="PF06985">
    <property type="entry name" value="HET"/>
    <property type="match status" value="1"/>
</dbReference>
<dbReference type="PANTHER" id="PTHR33112:SF8">
    <property type="entry name" value="HETEROKARYON INCOMPATIBILITY DOMAIN-CONTAINING PROTEIN"/>
    <property type="match status" value="1"/>
</dbReference>
<dbReference type="InterPro" id="IPR010730">
    <property type="entry name" value="HET"/>
</dbReference>
<keyword evidence="3" id="KW-1185">Reference proteome</keyword>
<evidence type="ECO:0000259" key="1">
    <source>
        <dbReference type="Pfam" id="PF06985"/>
    </source>
</evidence>